<evidence type="ECO:0000313" key="1">
    <source>
        <dbReference type="EMBL" id="KAK8492919.1"/>
    </source>
</evidence>
<reference evidence="1 2" key="1">
    <citation type="journal article" date="2024" name="G3 (Bethesda)">
        <title>Genome assembly of Hibiscus sabdariffa L. provides insights into metabolisms of medicinal natural products.</title>
        <authorList>
            <person name="Kim T."/>
        </authorList>
    </citation>
    <scope>NUCLEOTIDE SEQUENCE [LARGE SCALE GENOMIC DNA]</scope>
    <source>
        <strain evidence="1">TK-2024</strain>
        <tissue evidence="1">Old leaves</tissue>
    </source>
</reference>
<keyword evidence="2" id="KW-1185">Reference proteome</keyword>
<name>A0ABR2AIN3_9ROSI</name>
<dbReference type="EMBL" id="JBBPBM010000673">
    <property type="protein sequence ID" value="KAK8492919.1"/>
    <property type="molecule type" value="Genomic_DNA"/>
</dbReference>
<organism evidence="1 2">
    <name type="scientific">Hibiscus sabdariffa</name>
    <name type="common">roselle</name>
    <dbReference type="NCBI Taxonomy" id="183260"/>
    <lineage>
        <taxon>Eukaryota</taxon>
        <taxon>Viridiplantae</taxon>
        <taxon>Streptophyta</taxon>
        <taxon>Embryophyta</taxon>
        <taxon>Tracheophyta</taxon>
        <taxon>Spermatophyta</taxon>
        <taxon>Magnoliopsida</taxon>
        <taxon>eudicotyledons</taxon>
        <taxon>Gunneridae</taxon>
        <taxon>Pentapetalae</taxon>
        <taxon>rosids</taxon>
        <taxon>malvids</taxon>
        <taxon>Malvales</taxon>
        <taxon>Malvaceae</taxon>
        <taxon>Malvoideae</taxon>
        <taxon>Hibiscus</taxon>
    </lineage>
</organism>
<comment type="caution">
    <text evidence="1">The sequence shown here is derived from an EMBL/GenBank/DDBJ whole genome shotgun (WGS) entry which is preliminary data.</text>
</comment>
<sequence>MQGIEMPHIVLLQGNLIIFIYKLEIHLLLTGCKNANCRYVSHCVSTRLSRVMFIKGHESSAMHSESFHVYEI</sequence>
<accession>A0ABR2AIN3</accession>
<evidence type="ECO:0000313" key="2">
    <source>
        <dbReference type="Proteomes" id="UP001472677"/>
    </source>
</evidence>
<dbReference type="Proteomes" id="UP001472677">
    <property type="component" value="Unassembled WGS sequence"/>
</dbReference>
<gene>
    <name evidence="1" type="ORF">V6N12_038619</name>
</gene>
<protein>
    <submittedName>
        <fullName evidence="1">Uncharacterized protein</fullName>
    </submittedName>
</protein>
<proteinExistence type="predicted"/>